<dbReference type="Proteomes" id="UP000053467">
    <property type="component" value="Unassembled WGS sequence"/>
</dbReference>
<protein>
    <recommendedName>
        <fullName evidence="1">PEGA domain-containing protein</fullName>
    </recommendedName>
</protein>
<comment type="caution">
    <text evidence="2">The sequence shown here is derived from an EMBL/GenBank/DDBJ whole genome shotgun (WGS) entry which is preliminary data.</text>
</comment>
<evidence type="ECO:0000313" key="2">
    <source>
        <dbReference type="EMBL" id="KUK85870.1"/>
    </source>
</evidence>
<dbReference type="PANTHER" id="PTHR36194">
    <property type="entry name" value="S-LAYER-LIKE PROTEIN"/>
    <property type="match status" value="1"/>
</dbReference>
<dbReference type="InterPro" id="IPR013229">
    <property type="entry name" value="PEGA"/>
</dbReference>
<dbReference type="EMBL" id="LGGX01000038">
    <property type="protein sequence ID" value="KUK85870.1"/>
    <property type="molecule type" value="Genomic_DNA"/>
</dbReference>
<feature type="domain" description="PEGA" evidence="1">
    <location>
        <begin position="126"/>
        <end position="197"/>
    </location>
</feature>
<reference evidence="3" key="1">
    <citation type="journal article" date="2015" name="MBio">
        <title>Genome-Resolved Metagenomic Analysis Reveals Roles for Candidate Phyla and Other Microbial Community Members in Biogeochemical Transformations in Oil Reservoirs.</title>
        <authorList>
            <person name="Hu P."/>
            <person name="Tom L."/>
            <person name="Singh A."/>
            <person name="Thomas B.C."/>
            <person name="Baker B.J."/>
            <person name="Piceno Y.M."/>
            <person name="Andersen G.L."/>
            <person name="Banfield J.F."/>
        </authorList>
    </citation>
    <scope>NUCLEOTIDE SEQUENCE [LARGE SCALE GENOMIC DNA]</scope>
</reference>
<organism evidence="2 3">
    <name type="scientific">candidate division TA06 bacterium 34_109</name>
    <dbReference type="NCBI Taxonomy" id="1635277"/>
    <lineage>
        <taxon>Bacteria</taxon>
        <taxon>Bacteria division TA06</taxon>
    </lineage>
</organism>
<feature type="domain" description="PEGA" evidence="1">
    <location>
        <begin position="278"/>
        <end position="348"/>
    </location>
</feature>
<gene>
    <name evidence="2" type="ORF">XE03_1857</name>
</gene>
<evidence type="ECO:0000313" key="3">
    <source>
        <dbReference type="Proteomes" id="UP000053467"/>
    </source>
</evidence>
<dbReference type="Gene3D" id="2.60.40.1120">
    <property type="entry name" value="Carboxypeptidase-like, regulatory domain"/>
    <property type="match status" value="1"/>
</dbReference>
<feature type="domain" description="PEGA" evidence="1">
    <location>
        <begin position="54"/>
        <end position="118"/>
    </location>
</feature>
<dbReference type="Pfam" id="PF08308">
    <property type="entry name" value="PEGA"/>
    <property type="match status" value="4"/>
</dbReference>
<accession>A0A124FZZ1</accession>
<proteinExistence type="predicted"/>
<dbReference type="AlphaFoldDB" id="A0A124FZZ1"/>
<dbReference type="PANTHER" id="PTHR36194:SF1">
    <property type="entry name" value="S-LAYER-LIKE PROTEIN"/>
    <property type="match status" value="1"/>
</dbReference>
<name>A0A124FZZ1_UNCT6</name>
<evidence type="ECO:0000259" key="1">
    <source>
        <dbReference type="Pfam" id="PF08308"/>
    </source>
</evidence>
<feature type="domain" description="PEGA" evidence="1">
    <location>
        <begin position="202"/>
        <end position="274"/>
    </location>
</feature>
<sequence>MERRIEQEVFPILGEGIDRFTQRIRGILTGLPPQRWVSSEILHYQVIERRAETGQLRLNSTPEGADVYLNDRYAGKTPLVMEQLRIGEYVARVELSGYQTWTRTIQINPDRTAFVHANLISVKRYGSIAIRCNEDDARIYLDGQYKGLTEKNRNVLLEQVEEGFHDIRITLSGYRDWSQRVEVKPNQRIQLTVNLERISRTGSLEITCDVDNAMIYLDGKYQRRTSLNRSITIGNISEGTHELRITKEGYQDYITTVRIYPDQTYRINVRMQPERREGSIALNCNESNAKIFVNGTYMTTTSINQARIMDGLKEGVYEITVIKDGYHTWLDEVWVYSGETTDVYVNLIKISN</sequence>